<evidence type="ECO:0000313" key="4">
    <source>
        <dbReference type="Proteomes" id="UP001200557"/>
    </source>
</evidence>
<dbReference type="SMART" id="SM00028">
    <property type="entry name" value="TPR"/>
    <property type="match status" value="3"/>
</dbReference>
<evidence type="ECO:0000256" key="1">
    <source>
        <dbReference type="PROSITE-ProRule" id="PRU00339"/>
    </source>
</evidence>
<dbReference type="SUPFAM" id="SSF48452">
    <property type="entry name" value="TPR-like"/>
    <property type="match status" value="1"/>
</dbReference>
<feature type="repeat" description="TPR" evidence="1">
    <location>
        <begin position="104"/>
        <end position="137"/>
    </location>
</feature>
<proteinExistence type="predicted"/>
<accession>A0ABS9CS39</accession>
<evidence type="ECO:0000256" key="2">
    <source>
        <dbReference type="SAM" id="SignalP"/>
    </source>
</evidence>
<protein>
    <recommendedName>
        <fullName evidence="5">Tetratricopeptide repeat protein</fullName>
    </recommendedName>
</protein>
<keyword evidence="4" id="KW-1185">Reference proteome</keyword>
<evidence type="ECO:0008006" key="5">
    <source>
        <dbReference type="Google" id="ProtNLM"/>
    </source>
</evidence>
<evidence type="ECO:0000313" key="3">
    <source>
        <dbReference type="EMBL" id="MCF2870049.1"/>
    </source>
</evidence>
<name>A0ABS9CS39_9RHOB</name>
<comment type="caution">
    <text evidence="3">The sequence shown here is derived from an EMBL/GenBank/DDBJ whole genome shotgun (WGS) entry which is preliminary data.</text>
</comment>
<dbReference type="InterPro" id="IPR011990">
    <property type="entry name" value="TPR-like_helical_dom_sf"/>
</dbReference>
<keyword evidence="2" id="KW-0732">Signal</keyword>
<feature type="chain" id="PRO_5046780088" description="Tetratricopeptide repeat protein" evidence="2">
    <location>
        <begin position="28"/>
        <end position="190"/>
    </location>
</feature>
<gene>
    <name evidence="3" type="ORF">L0664_03125</name>
</gene>
<dbReference type="Gene3D" id="1.25.40.10">
    <property type="entry name" value="Tetratricopeptide repeat domain"/>
    <property type="match status" value="1"/>
</dbReference>
<feature type="signal peptide" evidence="2">
    <location>
        <begin position="1"/>
        <end position="27"/>
    </location>
</feature>
<dbReference type="InterPro" id="IPR019734">
    <property type="entry name" value="TPR_rpt"/>
</dbReference>
<dbReference type="EMBL" id="JAKGAQ010000001">
    <property type="protein sequence ID" value="MCF2870049.1"/>
    <property type="molecule type" value="Genomic_DNA"/>
</dbReference>
<reference evidence="3 4" key="1">
    <citation type="submission" date="2022-01" db="EMBL/GenBank/DDBJ databases">
        <title>Octadecabacter sp. nov., isolated from a marine alga.</title>
        <authorList>
            <person name="Jin M.S."/>
            <person name="Kim H.M."/>
            <person name="Han D.M."/>
            <person name="Jung J.J."/>
            <person name="Jeon C.O."/>
        </authorList>
    </citation>
    <scope>NUCLEOTIDE SEQUENCE [LARGE SCALE GENOMIC DNA]</scope>
    <source>
        <strain evidence="3 4">G9-8</strain>
    </source>
</reference>
<sequence>MGINKHLHKSIVAALLMGVWISTPLSAQTSTDSERLDLLFEQLLEAEPGQVARIEEQIITEWGKSGSAAMDLLLRRGEDALEDGAPDVAVQHFTALVDHAPNFAEGYNGRASAYYQLGLYGPAIDDLRQTLVLEPRHIGAMSGVAFILEEIGRPDDALEVWQAIAQITPADGEVAGMIERLQVQLSGEAL</sequence>
<dbReference type="Proteomes" id="UP001200557">
    <property type="component" value="Unassembled WGS sequence"/>
</dbReference>
<dbReference type="PROSITE" id="PS50005">
    <property type="entry name" value="TPR"/>
    <property type="match status" value="1"/>
</dbReference>
<organism evidence="3 4">
    <name type="scientific">Octadecabacter dasysiphoniae</name>
    <dbReference type="NCBI Taxonomy" id="2909341"/>
    <lineage>
        <taxon>Bacteria</taxon>
        <taxon>Pseudomonadati</taxon>
        <taxon>Pseudomonadota</taxon>
        <taxon>Alphaproteobacteria</taxon>
        <taxon>Rhodobacterales</taxon>
        <taxon>Roseobacteraceae</taxon>
        <taxon>Octadecabacter</taxon>
    </lineage>
</organism>
<keyword evidence="1" id="KW-0802">TPR repeat</keyword>